<reference evidence="2" key="1">
    <citation type="journal article" date="2019" name="Science">
        <title>Mutation of a bHLH transcription factor allowed almond domestication.</title>
        <authorList>
            <person name="Sanchez-Perez R."/>
            <person name="Pavan S."/>
            <person name="Mazzeo R."/>
            <person name="Moldovan C."/>
            <person name="Aiese Cigliano R."/>
            <person name="Del Cueto J."/>
            <person name="Ricciardi F."/>
            <person name="Lotti C."/>
            <person name="Ricciardi L."/>
            <person name="Dicenta F."/>
            <person name="Lopez-Marques R.L."/>
            <person name="Lindberg Moller B."/>
        </authorList>
    </citation>
    <scope>NUCLEOTIDE SEQUENCE</scope>
</reference>
<proteinExistence type="inferred from homology"/>
<evidence type="ECO:0000313" key="2">
    <source>
        <dbReference type="EMBL" id="BBH08448.1"/>
    </source>
</evidence>
<sequence length="389" mass="44491">MVGPLIPAACVSFRRLSTSKLLPCPRPKALKHRHLSLQTTQNSKWAVRLSLLDQSPPKSKPKVDVDRLVDFLYEDLVHLFDDQGIDRTAYDERVKFRDPITKHDTITGYLLNISFLKIVFTPKFQLHWVKQTGPYEITTRWTMVMKFIPLPWKPELVFTGTSVMGINPETGKFCSHVDFWDSIKTNDYFSVEGLLDVFKQLRFYKTPDLETPKYEILKRTANYEVRKYSPFIVVEGSVDKLSGSAGFNDVTGYIFGKNSKMEKIPMTTPVFTEASDAEFSKVSIKICLPLEKDISSNKKIPVTSLPDPNQETIRLKKVEGGTAAVLKFSGKPTEEIVHEKEKELRSSLIRDGLKPKNGCLLARYNDPGRTKSFVMRNEVLIWLEEFTLD</sequence>
<dbReference type="Gene3D" id="3.20.80.10">
    <property type="entry name" value="Regulatory factor, effector binding domain"/>
    <property type="match status" value="1"/>
</dbReference>
<evidence type="ECO:0000256" key="1">
    <source>
        <dbReference type="ARBA" id="ARBA00009817"/>
    </source>
</evidence>
<dbReference type="Pfam" id="PF10184">
    <property type="entry name" value="DUF2358"/>
    <property type="match status" value="1"/>
</dbReference>
<dbReference type="EMBL" id="AP019303">
    <property type="protein sequence ID" value="BBH08448.1"/>
    <property type="molecule type" value="Genomic_DNA"/>
</dbReference>
<dbReference type="PANTHER" id="PTHR11220:SF50">
    <property type="entry name" value="SOUL HEME-BINDING FAMILY PROTEIN"/>
    <property type="match status" value="1"/>
</dbReference>
<organism evidence="2">
    <name type="scientific">Prunus dulcis</name>
    <name type="common">Almond</name>
    <name type="synonym">Amygdalus dulcis</name>
    <dbReference type="NCBI Taxonomy" id="3755"/>
    <lineage>
        <taxon>Eukaryota</taxon>
        <taxon>Viridiplantae</taxon>
        <taxon>Streptophyta</taxon>
        <taxon>Embryophyta</taxon>
        <taxon>Tracheophyta</taxon>
        <taxon>Spermatophyta</taxon>
        <taxon>Magnoliopsida</taxon>
        <taxon>eudicotyledons</taxon>
        <taxon>Gunneridae</taxon>
        <taxon>Pentapetalae</taxon>
        <taxon>rosids</taxon>
        <taxon>fabids</taxon>
        <taxon>Rosales</taxon>
        <taxon>Rosaceae</taxon>
        <taxon>Amygdaloideae</taxon>
        <taxon>Amygdaleae</taxon>
        <taxon>Prunus</taxon>
    </lineage>
</organism>
<accession>A0A4Y1RX56</accession>
<gene>
    <name evidence="2" type="ORF">Prudu_020645</name>
</gene>
<dbReference type="PANTHER" id="PTHR11220">
    <property type="entry name" value="HEME-BINDING PROTEIN-RELATED"/>
    <property type="match status" value="1"/>
</dbReference>
<comment type="similarity">
    <text evidence="1">Belongs to the HEBP family.</text>
</comment>
<dbReference type="AlphaFoldDB" id="A0A4Y1RX56"/>
<dbReference type="InterPro" id="IPR032710">
    <property type="entry name" value="NTF2-like_dom_sf"/>
</dbReference>
<dbReference type="InterPro" id="IPR011256">
    <property type="entry name" value="Reg_factor_effector_dom_sf"/>
</dbReference>
<dbReference type="SUPFAM" id="SSF55136">
    <property type="entry name" value="Probable bacterial effector-binding domain"/>
    <property type="match status" value="1"/>
</dbReference>
<name>A0A4Y1RX56_PRUDU</name>
<dbReference type="Pfam" id="PF04832">
    <property type="entry name" value="SOUL"/>
    <property type="match status" value="1"/>
</dbReference>
<dbReference type="InterPro" id="IPR018790">
    <property type="entry name" value="DUF2358"/>
</dbReference>
<dbReference type="SUPFAM" id="SSF54427">
    <property type="entry name" value="NTF2-like"/>
    <property type="match status" value="1"/>
</dbReference>
<protein>
    <submittedName>
        <fullName evidence="2">SOUL heme-binding family protein</fullName>
    </submittedName>
</protein>
<dbReference type="FunFam" id="3.20.80.10:FF:000008">
    <property type="entry name" value="SOUL heme-binding protein"/>
    <property type="match status" value="1"/>
</dbReference>
<dbReference type="InterPro" id="IPR006917">
    <property type="entry name" value="SOUL_heme-bd"/>
</dbReference>